<dbReference type="CDD" id="cd00024">
    <property type="entry name" value="CD_CSD"/>
    <property type="match status" value="1"/>
</dbReference>
<accession>A0A814B7U6</accession>
<evidence type="ECO:0000313" key="2">
    <source>
        <dbReference type="EMBL" id="CAF0924779.1"/>
    </source>
</evidence>
<proteinExistence type="predicted"/>
<protein>
    <recommendedName>
        <fullName evidence="5">Chromo domain-containing protein</fullName>
    </recommendedName>
</protein>
<comment type="caution">
    <text evidence="2">The sequence shown here is derived from an EMBL/GenBank/DDBJ whole genome shotgun (WGS) entry which is preliminary data.</text>
</comment>
<sequence>MSLSFLSNENNTETFNITKRTTIKLTTSIILDNENIWHDIKSFFNLQNSLILLSIICIIFFFFLLCLMFILIKLMKKKRLYKKQIKSQIKNYTDMNFPFQTKKSSSPIQMGLTSNQITSRGNIISINKDSSSTINPTQNDNKRIWNDEKSNTINSSLTNNDEIETVNEVLAMEERNGKMYYKVNFTGHSPDYTAWVCEEDLIPE</sequence>
<gene>
    <name evidence="3" type="ORF">JBS370_LOCUS1265</name>
    <name evidence="2" type="ORF">ZHD862_LOCUS8593</name>
</gene>
<organism evidence="2 4">
    <name type="scientific">Rotaria sordida</name>
    <dbReference type="NCBI Taxonomy" id="392033"/>
    <lineage>
        <taxon>Eukaryota</taxon>
        <taxon>Metazoa</taxon>
        <taxon>Spiralia</taxon>
        <taxon>Gnathifera</taxon>
        <taxon>Rotifera</taxon>
        <taxon>Eurotatoria</taxon>
        <taxon>Bdelloidea</taxon>
        <taxon>Philodinida</taxon>
        <taxon>Philodinidae</taxon>
        <taxon>Rotaria</taxon>
    </lineage>
</organism>
<dbReference type="EMBL" id="CAJOBD010000041">
    <property type="protein sequence ID" value="CAF3549337.1"/>
    <property type="molecule type" value="Genomic_DNA"/>
</dbReference>
<evidence type="ECO:0000313" key="3">
    <source>
        <dbReference type="EMBL" id="CAF3549337.1"/>
    </source>
</evidence>
<keyword evidence="1" id="KW-0812">Transmembrane</keyword>
<feature type="transmembrane region" description="Helical" evidence="1">
    <location>
        <begin position="50"/>
        <end position="72"/>
    </location>
</feature>
<evidence type="ECO:0008006" key="5">
    <source>
        <dbReference type="Google" id="ProtNLM"/>
    </source>
</evidence>
<name>A0A814B7U6_9BILA</name>
<dbReference type="EMBL" id="CAJNOT010000280">
    <property type="protein sequence ID" value="CAF0924779.1"/>
    <property type="molecule type" value="Genomic_DNA"/>
</dbReference>
<dbReference type="Proteomes" id="UP000663864">
    <property type="component" value="Unassembled WGS sequence"/>
</dbReference>
<reference evidence="2" key="1">
    <citation type="submission" date="2021-02" db="EMBL/GenBank/DDBJ databases">
        <authorList>
            <person name="Nowell W R."/>
        </authorList>
    </citation>
    <scope>NUCLEOTIDE SEQUENCE</scope>
</reference>
<evidence type="ECO:0000313" key="4">
    <source>
        <dbReference type="Proteomes" id="UP000663864"/>
    </source>
</evidence>
<evidence type="ECO:0000256" key="1">
    <source>
        <dbReference type="SAM" id="Phobius"/>
    </source>
</evidence>
<keyword evidence="1" id="KW-1133">Transmembrane helix</keyword>
<keyword evidence="1" id="KW-0472">Membrane</keyword>
<dbReference type="Proteomes" id="UP000663836">
    <property type="component" value="Unassembled WGS sequence"/>
</dbReference>
<dbReference type="AlphaFoldDB" id="A0A814B7U6"/>